<comment type="caution">
    <text evidence="1">The sequence shown here is derived from an EMBL/GenBank/DDBJ whole genome shotgun (WGS) entry which is preliminary data.</text>
</comment>
<organism evidence="1">
    <name type="scientific">Thermus islandicus</name>
    <dbReference type="NCBI Taxonomy" id="540988"/>
    <lineage>
        <taxon>Bacteria</taxon>
        <taxon>Thermotogati</taxon>
        <taxon>Deinococcota</taxon>
        <taxon>Deinococci</taxon>
        <taxon>Thermales</taxon>
        <taxon>Thermaceae</taxon>
        <taxon>Thermus</taxon>
    </lineage>
</organism>
<sequence>MRVLFVEGGDREALEALARALPHPYWLLEGEGVCLLQVFGASAEAEARAREVPGVRVWAFRLQDGVVYRGCGRKSATSP</sequence>
<reference evidence="1" key="1">
    <citation type="journal article" date="2020" name="mSystems">
        <title>Genome- and Community-Level Interaction Insights into Carbon Utilization and Element Cycling Functions of Hydrothermarchaeota in Hydrothermal Sediment.</title>
        <authorList>
            <person name="Zhou Z."/>
            <person name="Liu Y."/>
            <person name="Xu W."/>
            <person name="Pan J."/>
            <person name="Luo Z.H."/>
            <person name="Li M."/>
        </authorList>
    </citation>
    <scope>NUCLEOTIDE SEQUENCE [LARGE SCALE GENOMIC DNA]</scope>
    <source>
        <strain evidence="1">SpSt-246</strain>
    </source>
</reference>
<proteinExistence type="predicted"/>
<protein>
    <submittedName>
        <fullName evidence="1">Uncharacterized protein</fullName>
    </submittedName>
</protein>
<dbReference type="EMBL" id="DSKL01000186">
    <property type="protein sequence ID" value="HEH82263.1"/>
    <property type="molecule type" value="Genomic_DNA"/>
</dbReference>
<evidence type="ECO:0000313" key="1">
    <source>
        <dbReference type="EMBL" id="HEH82263.1"/>
    </source>
</evidence>
<accession>A0A7C2FR84</accession>
<name>A0A7C2FR84_9DEIN</name>
<gene>
    <name evidence="1" type="ORF">ENP73_04545</name>
</gene>
<dbReference type="AlphaFoldDB" id="A0A7C2FR84"/>